<evidence type="ECO:0000313" key="2">
    <source>
        <dbReference type="Proteomes" id="UP000182204"/>
    </source>
</evidence>
<evidence type="ECO:0000313" key="1">
    <source>
        <dbReference type="EMBL" id="APH13520.1"/>
    </source>
</evidence>
<dbReference type="Proteomes" id="UP000182204">
    <property type="component" value="Chromosome"/>
</dbReference>
<dbReference type="AlphaFoldDB" id="A0A1J1CRL8"/>
<accession>A0A1J1CRL8</accession>
<name>A0A1J1CRL8_CLOSG</name>
<proteinExistence type="predicted"/>
<dbReference type="RefSeq" id="WP_072586979.1">
    <property type="nucleotide sequence ID" value="NZ_CP013241.1"/>
</dbReference>
<accession>A0A6M0Y1P0</accession>
<sequence>MAKSKFVWLVVFEGGATQLVKAQTPWQILECDGLIEDSNYIINLTRMELADKCSYKDALDIPFRD</sequence>
<reference evidence="1 2" key="1">
    <citation type="submission" date="2015-11" db="EMBL/GenBank/DDBJ databases">
        <authorList>
            <person name="Hill K.K."/>
            <person name="Shirey T.B."/>
            <person name="Raphael B."/>
            <person name="Daligault H.E."/>
            <person name="Davenport K.W."/>
            <person name="Bruce D.C."/>
            <person name="Foley B.T."/>
            <person name="Johnson S.L."/>
        </authorList>
    </citation>
    <scope>NUCLEOTIDE SEQUENCE [LARGE SCALE GENOMIC DNA]</scope>
    <source>
        <strain evidence="1 2">CDC_1632</strain>
    </source>
</reference>
<gene>
    <name evidence="1" type="ORF">NPD5_3772</name>
</gene>
<protein>
    <submittedName>
        <fullName evidence="1">Uncharacterized protein</fullName>
    </submittedName>
</protein>
<dbReference type="EMBL" id="CP013243">
    <property type="protein sequence ID" value="APH13520.1"/>
    <property type="molecule type" value="Genomic_DNA"/>
</dbReference>
<organism evidence="1 2">
    <name type="scientific">Clostridium sporogenes</name>
    <dbReference type="NCBI Taxonomy" id="1509"/>
    <lineage>
        <taxon>Bacteria</taxon>
        <taxon>Bacillati</taxon>
        <taxon>Bacillota</taxon>
        <taxon>Clostridia</taxon>
        <taxon>Eubacteriales</taxon>
        <taxon>Clostridiaceae</taxon>
        <taxon>Clostridium</taxon>
    </lineage>
</organism>